<dbReference type="RefSeq" id="WP_138225324.1">
    <property type="nucleotide sequence ID" value="NZ_CP040396.1"/>
</dbReference>
<dbReference type="Pfam" id="PF00440">
    <property type="entry name" value="TetR_N"/>
    <property type="match status" value="1"/>
</dbReference>
<keyword evidence="3 5" id="KW-0238">DNA-binding</keyword>
<keyword evidence="2" id="KW-0805">Transcription regulation</keyword>
<dbReference type="Proteomes" id="UP000300879">
    <property type="component" value="Chromosome"/>
</dbReference>
<evidence type="ECO:0000256" key="1">
    <source>
        <dbReference type="ARBA" id="ARBA00022491"/>
    </source>
</evidence>
<dbReference type="OrthoDB" id="113732at2"/>
<dbReference type="SUPFAM" id="SSF46689">
    <property type="entry name" value="Homeodomain-like"/>
    <property type="match status" value="1"/>
</dbReference>
<protein>
    <submittedName>
        <fullName evidence="8">TetR family transcriptional regulator</fullName>
    </submittedName>
</protein>
<evidence type="ECO:0000256" key="4">
    <source>
        <dbReference type="ARBA" id="ARBA00023163"/>
    </source>
</evidence>
<dbReference type="PANTHER" id="PTHR30055:SF175">
    <property type="entry name" value="HTH-TYPE TRANSCRIPTIONAL REPRESSOR KSTR2"/>
    <property type="match status" value="1"/>
</dbReference>
<evidence type="ECO:0000256" key="2">
    <source>
        <dbReference type="ARBA" id="ARBA00023015"/>
    </source>
</evidence>
<dbReference type="InterPro" id="IPR001647">
    <property type="entry name" value="HTH_TetR"/>
</dbReference>
<organism evidence="8 9">
    <name type="scientific">Paenibacillus algicola</name>
    <dbReference type="NCBI Taxonomy" id="2565926"/>
    <lineage>
        <taxon>Bacteria</taxon>
        <taxon>Bacillati</taxon>
        <taxon>Bacillota</taxon>
        <taxon>Bacilli</taxon>
        <taxon>Bacillales</taxon>
        <taxon>Paenibacillaceae</taxon>
        <taxon>Paenibacillus</taxon>
    </lineage>
</organism>
<gene>
    <name evidence="8" type="ORF">E6C60_1555</name>
</gene>
<reference evidence="8 9" key="1">
    <citation type="submission" date="2019-05" db="EMBL/GenBank/DDBJ databases">
        <authorList>
            <person name="Chen C."/>
        </authorList>
    </citation>
    <scope>NUCLEOTIDE SEQUENCE [LARGE SCALE GENOMIC DNA]</scope>
    <source>
        <strain evidence="8 9">HB172198</strain>
    </source>
</reference>
<dbReference type="AlphaFoldDB" id="A0A4P8XLB4"/>
<accession>A0A4P8XLB4</accession>
<evidence type="ECO:0000256" key="6">
    <source>
        <dbReference type="SAM" id="MobiDB-lite"/>
    </source>
</evidence>
<keyword evidence="9" id="KW-1185">Reference proteome</keyword>
<dbReference type="PRINTS" id="PR00455">
    <property type="entry name" value="HTHTETR"/>
</dbReference>
<dbReference type="PANTHER" id="PTHR30055">
    <property type="entry name" value="HTH-TYPE TRANSCRIPTIONAL REGULATOR RUTR"/>
    <property type="match status" value="1"/>
</dbReference>
<feature type="domain" description="HTH tetR-type" evidence="7">
    <location>
        <begin position="3"/>
        <end position="63"/>
    </location>
</feature>
<feature type="DNA-binding region" description="H-T-H motif" evidence="5">
    <location>
        <begin position="26"/>
        <end position="45"/>
    </location>
</feature>
<dbReference type="GO" id="GO:0045892">
    <property type="term" value="P:negative regulation of DNA-templated transcription"/>
    <property type="evidence" value="ECO:0007669"/>
    <property type="project" value="UniProtKB-ARBA"/>
</dbReference>
<dbReference type="GO" id="GO:0000976">
    <property type="term" value="F:transcription cis-regulatory region binding"/>
    <property type="evidence" value="ECO:0007669"/>
    <property type="project" value="TreeGrafter"/>
</dbReference>
<sequence length="237" mass="26749">MTTAKRKAMLEAGKSLFLSQGIMQTSMEEIAEAVPVSKMTVYNHFQSKEGLLDQVVDLMIAESWAQLQELLDEAKDPLEAFTRLYQEQERFSPAVSEPFVSDLTKFPEQMDKMLSFHQQKVLPELQLLIFKGQQKGQIRKDISPHILVAFLSFIKEYSARVPWYEGLGSPNAVGEQMMRILYYGFLEPDSRSSAASAAEPELTGTADDPDRDDRKEASAVKSPDDKLRSMEACEAEE</sequence>
<dbReference type="FunFam" id="1.10.10.60:FF:000141">
    <property type="entry name" value="TetR family transcriptional regulator"/>
    <property type="match status" value="1"/>
</dbReference>
<evidence type="ECO:0000313" key="9">
    <source>
        <dbReference type="Proteomes" id="UP000300879"/>
    </source>
</evidence>
<evidence type="ECO:0000259" key="7">
    <source>
        <dbReference type="PROSITE" id="PS50977"/>
    </source>
</evidence>
<dbReference type="PROSITE" id="PS50977">
    <property type="entry name" value="HTH_TETR_2"/>
    <property type="match status" value="1"/>
</dbReference>
<dbReference type="Gene3D" id="1.10.357.10">
    <property type="entry name" value="Tetracycline Repressor, domain 2"/>
    <property type="match status" value="1"/>
</dbReference>
<keyword evidence="4" id="KW-0804">Transcription</keyword>
<evidence type="ECO:0000256" key="3">
    <source>
        <dbReference type="ARBA" id="ARBA00023125"/>
    </source>
</evidence>
<dbReference type="InterPro" id="IPR009057">
    <property type="entry name" value="Homeodomain-like_sf"/>
</dbReference>
<evidence type="ECO:0000313" key="8">
    <source>
        <dbReference type="EMBL" id="QCT02271.1"/>
    </source>
</evidence>
<feature type="region of interest" description="Disordered" evidence="6">
    <location>
        <begin position="193"/>
        <end position="237"/>
    </location>
</feature>
<dbReference type="Gene3D" id="1.10.10.60">
    <property type="entry name" value="Homeodomain-like"/>
    <property type="match status" value="1"/>
</dbReference>
<dbReference type="InterPro" id="IPR050109">
    <property type="entry name" value="HTH-type_TetR-like_transc_reg"/>
</dbReference>
<dbReference type="EMBL" id="CP040396">
    <property type="protein sequence ID" value="QCT02271.1"/>
    <property type="molecule type" value="Genomic_DNA"/>
</dbReference>
<proteinExistence type="predicted"/>
<name>A0A4P8XLB4_9BACL</name>
<feature type="compositionally biased region" description="Basic and acidic residues" evidence="6">
    <location>
        <begin position="211"/>
        <end position="231"/>
    </location>
</feature>
<keyword evidence="1" id="KW-0678">Repressor</keyword>
<evidence type="ECO:0000256" key="5">
    <source>
        <dbReference type="PROSITE-ProRule" id="PRU00335"/>
    </source>
</evidence>
<dbReference type="GO" id="GO:0003700">
    <property type="term" value="F:DNA-binding transcription factor activity"/>
    <property type="evidence" value="ECO:0007669"/>
    <property type="project" value="TreeGrafter"/>
</dbReference>
<dbReference type="KEGG" id="palo:E6C60_1555"/>